<dbReference type="GO" id="GO:0016020">
    <property type="term" value="C:membrane"/>
    <property type="evidence" value="ECO:0007669"/>
    <property type="project" value="UniProtKB-SubCell"/>
</dbReference>
<dbReference type="Proteomes" id="UP000276901">
    <property type="component" value="Unassembled WGS sequence"/>
</dbReference>
<evidence type="ECO:0000313" key="4">
    <source>
        <dbReference type="EMBL" id="RPE96505.1"/>
    </source>
</evidence>
<feature type="transmembrane region" description="Helical" evidence="1">
    <location>
        <begin position="80"/>
        <end position="101"/>
    </location>
</feature>
<dbReference type="Gene3D" id="3.90.190.10">
    <property type="entry name" value="Protein tyrosine phosphatase superfamily"/>
    <property type="match status" value="1"/>
</dbReference>
<reference evidence="3 6" key="1">
    <citation type="submission" date="2016-03" db="EMBL/GenBank/DDBJ databases">
        <authorList>
            <person name="Hansen M.J."/>
            <person name="Bojesen A.M."/>
            <person name="Planet P."/>
        </authorList>
    </citation>
    <scope>NUCLEOTIDE SEQUENCE [LARGE SCALE GENOMIC DNA]</scope>
    <source>
        <strain evidence="3 6">HPA 21</strain>
    </source>
</reference>
<dbReference type="EMBL" id="RKQT01000001">
    <property type="protein sequence ID" value="RPE96505.1"/>
    <property type="molecule type" value="Genomic_DNA"/>
</dbReference>
<evidence type="ECO:0000256" key="1">
    <source>
        <dbReference type="SAM" id="Phobius"/>
    </source>
</evidence>
<evidence type="ECO:0000313" key="3">
    <source>
        <dbReference type="EMBL" id="QIM65078.1"/>
    </source>
</evidence>
<feature type="transmembrane region" description="Helical" evidence="1">
    <location>
        <begin position="237"/>
        <end position="260"/>
    </location>
</feature>
<evidence type="ECO:0000259" key="2">
    <source>
        <dbReference type="PROSITE" id="PS50056"/>
    </source>
</evidence>
<gene>
    <name evidence="3" type="ORF">A4G17_06335</name>
    <name evidence="4" type="ORF">EDC49_0899</name>
</gene>
<dbReference type="Gene3D" id="1.20.144.10">
    <property type="entry name" value="Phosphatidic acid phosphatase type 2/haloperoxidase"/>
    <property type="match status" value="1"/>
</dbReference>
<dbReference type="InterPro" id="IPR029021">
    <property type="entry name" value="Prot-tyrosine_phosphatase-like"/>
</dbReference>
<dbReference type="InterPro" id="IPR020422">
    <property type="entry name" value="TYR_PHOSPHATASE_DUAL_dom"/>
</dbReference>
<keyword evidence="1" id="KW-1133">Transmembrane helix</keyword>
<dbReference type="EMBL" id="CP015029">
    <property type="protein sequence ID" value="QIM65078.1"/>
    <property type="molecule type" value="Genomic_DNA"/>
</dbReference>
<dbReference type="InterPro" id="IPR026841">
    <property type="entry name" value="Aur1/Ipt1"/>
</dbReference>
<feature type="transmembrane region" description="Helical" evidence="1">
    <location>
        <begin position="152"/>
        <end position="171"/>
    </location>
</feature>
<keyword evidence="5" id="KW-1185">Reference proteome</keyword>
<organism evidence="3 6">
    <name type="scientific">Frederiksenia canicola</name>
    <dbReference type="NCBI Taxonomy" id="123824"/>
    <lineage>
        <taxon>Bacteria</taxon>
        <taxon>Pseudomonadati</taxon>
        <taxon>Pseudomonadota</taxon>
        <taxon>Gammaproteobacteria</taxon>
        <taxon>Pasteurellales</taxon>
        <taxon>Pasteurellaceae</taxon>
        <taxon>Frederiksenia</taxon>
    </lineage>
</organism>
<dbReference type="RefSeq" id="WP_123956397.1">
    <property type="nucleotide sequence ID" value="NZ_CP015029.1"/>
</dbReference>
<proteinExistence type="predicted"/>
<dbReference type="PROSITE" id="PS50056">
    <property type="entry name" value="TYR_PHOSPHATASE_2"/>
    <property type="match status" value="1"/>
</dbReference>
<feature type="transmembrane region" description="Helical" evidence="1">
    <location>
        <begin position="9"/>
        <end position="28"/>
    </location>
</feature>
<dbReference type="Proteomes" id="UP000502287">
    <property type="component" value="Chromosome"/>
</dbReference>
<dbReference type="Pfam" id="PF00782">
    <property type="entry name" value="DSPc"/>
    <property type="match status" value="1"/>
</dbReference>
<feature type="domain" description="Tyrosine specific protein phosphatases" evidence="2">
    <location>
        <begin position="347"/>
        <end position="416"/>
    </location>
</feature>
<dbReference type="PANTHER" id="PTHR47216">
    <property type="match status" value="1"/>
</dbReference>
<keyword evidence="1" id="KW-0472">Membrane</keyword>
<feature type="transmembrane region" description="Helical" evidence="1">
    <location>
        <begin position="48"/>
        <end position="68"/>
    </location>
</feature>
<name>A0AAE6X5L7_9PAST</name>
<dbReference type="InterPro" id="IPR000340">
    <property type="entry name" value="Dual-sp_phosphatase_cat-dom"/>
</dbReference>
<evidence type="ECO:0000313" key="5">
    <source>
        <dbReference type="Proteomes" id="UP000276901"/>
    </source>
</evidence>
<dbReference type="KEGG" id="fcl:A4G17_06335"/>
<feature type="transmembrane region" description="Helical" evidence="1">
    <location>
        <begin position="272"/>
        <end position="293"/>
    </location>
</feature>
<dbReference type="SUPFAM" id="SSF52799">
    <property type="entry name" value="(Phosphotyrosine protein) phosphatases II"/>
    <property type="match status" value="1"/>
</dbReference>
<keyword evidence="1" id="KW-0812">Transmembrane</keyword>
<dbReference type="Pfam" id="PF14378">
    <property type="entry name" value="PAP2_3"/>
    <property type="match status" value="1"/>
</dbReference>
<dbReference type="CDD" id="cd03386">
    <property type="entry name" value="PAP2_Aur1_like"/>
    <property type="match status" value="1"/>
</dbReference>
<dbReference type="PANTHER" id="PTHR47216:SF4">
    <property type="entry name" value="OS01G0859400 PROTEIN"/>
    <property type="match status" value="1"/>
</dbReference>
<evidence type="ECO:0000313" key="6">
    <source>
        <dbReference type="Proteomes" id="UP000502287"/>
    </source>
</evidence>
<feature type="transmembrane region" description="Helical" evidence="1">
    <location>
        <begin position="183"/>
        <end position="202"/>
    </location>
</feature>
<protein>
    <submittedName>
        <fullName evidence="4">PAP2 superfamily protein</fullName>
    </submittedName>
    <submittedName>
        <fullName evidence="3">Phosphatase</fullName>
    </submittedName>
</protein>
<feature type="transmembrane region" description="Helical" evidence="1">
    <location>
        <begin position="214"/>
        <end position="231"/>
    </location>
</feature>
<dbReference type="AlphaFoldDB" id="A0AAE6X5L7"/>
<reference evidence="4 5" key="2">
    <citation type="submission" date="2018-11" db="EMBL/GenBank/DDBJ databases">
        <title>Genomic Encyclopedia of Type Strains, Phase IV (KMG-IV): sequencing the most valuable type-strain genomes for metagenomic binning, comparative biology and taxonomic classification.</title>
        <authorList>
            <person name="Goeker M."/>
        </authorList>
    </citation>
    <scope>NUCLEOTIDE SEQUENCE [LARGE SCALE GENOMIC DNA]</scope>
    <source>
        <strain evidence="4 5">DSM 25797</strain>
    </source>
</reference>
<sequence length="431" mass="49328">MRKFLTRTWYLALVGVFFYSTYGFSNWFTAQQENVPEIIFSWEYQIPFLAWTIIPYWSLNLLYALAFYLCRTSQELHRYILQLILAQCLAVIGFLCFPLQFSWEKPVTEGVLGQLFSSLAAFDQPYNQAPSLHIILTIVVGAFYWRYLSKKWHLPLLIWLSLIAVSILTTYQHHFIDLPTGALIGYLIIWAFPYESTTPLNVEKKESNQKRRKLASYYFLAGFIIALFAFLNGTWLWVLWISVALWLVAFAYQYSGVKVFQKNQYGKLSVPAFLLLLPYLIGVRINIGIWLFGKQKAVAVTENLFIGSITETKKFPVVVDLCAEYPSVNVKKYCAIPMLDLVAPPVPDLVNAAVCIQQSLQQGENVLVCCALGYGRSAAAILVWLVIFGECKTLEQAIERLRLARPEMVLPEESRLSILSAIEDLQKTSRN</sequence>
<dbReference type="InterPro" id="IPR000387">
    <property type="entry name" value="Tyr_Pase_dom"/>
</dbReference>
<feature type="transmembrane region" description="Helical" evidence="1">
    <location>
        <begin position="126"/>
        <end position="145"/>
    </location>
</feature>
<accession>A0AAE6X5L7</accession>
<dbReference type="SMART" id="SM00195">
    <property type="entry name" value="DSPc"/>
    <property type="match status" value="1"/>
</dbReference>